<evidence type="ECO:0000313" key="1">
    <source>
        <dbReference type="EMBL" id="KZS89951.1"/>
    </source>
</evidence>
<organism evidence="1 2">
    <name type="scientific">Sistotremastrum niveocremeum HHB9708</name>
    <dbReference type="NCBI Taxonomy" id="1314777"/>
    <lineage>
        <taxon>Eukaryota</taxon>
        <taxon>Fungi</taxon>
        <taxon>Dikarya</taxon>
        <taxon>Basidiomycota</taxon>
        <taxon>Agaricomycotina</taxon>
        <taxon>Agaricomycetes</taxon>
        <taxon>Sistotremastrales</taxon>
        <taxon>Sistotremastraceae</taxon>
        <taxon>Sertulicium</taxon>
        <taxon>Sertulicium niveocremeum</taxon>
    </lineage>
</organism>
<protein>
    <submittedName>
        <fullName evidence="1">Uncharacterized protein</fullName>
    </submittedName>
</protein>
<gene>
    <name evidence="1" type="ORF">SISNIDRAFT_214950</name>
</gene>
<dbReference type="EMBL" id="KV419424">
    <property type="protein sequence ID" value="KZS89951.1"/>
    <property type="molecule type" value="Genomic_DNA"/>
</dbReference>
<dbReference type="Proteomes" id="UP000076722">
    <property type="component" value="Unassembled WGS sequence"/>
</dbReference>
<keyword evidence="2" id="KW-1185">Reference proteome</keyword>
<reference evidence="1 2" key="1">
    <citation type="journal article" date="2016" name="Mol. Biol. Evol.">
        <title>Comparative Genomics of Early-Diverging Mushroom-Forming Fungi Provides Insights into the Origins of Lignocellulose Decay Capabilities.</title>
        <authorList>
            <person name="Nagy L.G."/>
            <person name="Riley R."/>
            <person name="Tritt A."/>
            <person name="Adam C."/>
            <person name="Daum C."/>
            <person name="Floudas D."/>
            <person name="Sun H."/>
            <person name="Yadav J.S."/>
            <person name="Pangilinan J."/>
            <person name="Larsson K.H."/>
            <person name="Matsuura K."/>
            <person name="Barry K."/>
            <person name="Labutti K."/>
            <person name="Kuo R."/>
            <person name="Ohm R.A."/>
            <person name="Bhattacharya S.S."/>
            <person name="Shirouzu T."/>
            <person name="Yoshinaga Y."/>
            <person name="Martin F.M."/>
            <person name="Grigoriev I.V."/>
            <person name="Hibbett D.S."/>
        </authorList>
    </citation>
    <scope>NUCLEOTIDE SEQUENCE [LARGE SCALE GENOMIC DNA]</scope>
    <source>
        <strain evidence="1 2">HHB9708</strain>
    </source>
</reference>
<name>A0A164QTG2_9AGAM</name>
<accession>A0A164QTG2</accession>
<sequence>MRMFIIILRQLSCSDHVIQRQQIMKRTTLNPMFSVLSWNGSPKDLLLGVTYRSVPPCSASEFNHREP</sequence>
<dbReference type="AlphaFoldDB" id="A0A164QTG2"/>
<evidence type="ECO:0000313" key="2">
    <source>
        <dbReference type="Proteomes" id="UP000076722"/>
    </source>
</evidence>
<proteinExistence type="predicted"/>